<dbReference type="GO" id="GO:0009380">
    <property type="term" value="C:excinuclease repair complex"/>
    <property type="evidence" value="ECO:0007669"/>
    <property type="project" value="TreeGrafter"/>
</dbReference>
<reference evidence="11" key="1">
    <citation type="journal article" date="2017" name="Genome Announc.">
        <title>Draft Genome Sequence of Terrimicrobium sacchariphilum NM-5T, a Facultative Anaerobic Soil Bacterium of the Class Spartobacteria.</title>
        <authorList>
            <person name="Qiu Y.L."/>
            <person name="Tourlousse D.M."/>
            <person name="Matsuura N."/>
            <person name="Ohashi A."/>
            <person name="Sekiguchi Y."/>
        </authorList>
    </citation>
    <scope>NUCLEOTIDE SEQUENCE [LARGE SCALE GENOMIC DNA]</scope>
    <source>
        <strain evidence="11">NM-5</strain>
    </source>
</reference>
<keyword evidence="6" id="KW-0742">SOS response</keyword>
<evidence type="ECO:0000256" key="6">
    <source>
        <dbReference type="ARBA" id="ARBA00023236"/>
    </source>
</evidence>
<dbReference type="InterPro" id="IPR035901">
    <property type="entry name" value="GIY-YIG_endonuc_sf"/>
</dbReference>
<dbReference type="GO" id="GO:0003677">
    <property type="term" value="F:DNA binding"/>
    <property type="evidence" value="ECO:0007669"/>
    <property type="project" value="InterPro"/>
</dbReference>
<keyword evidence="5" id="KW-0234">DNA repair</keyword>
<evidence type="ECO:0000259" key="8">
    <source>
        <dbReference type="PROSITE" id="PS50164"/>
    </source>
</evidence>
<dbReference type="InterPro" id="IPR000305">
    <property type="entry name" value="GIY-YIG_endonuc"/>
</dbReference>
<evidence type="ECO:0000256" key="3">
    <source>
        <dbReference type="ARBA" id="ARBA00022769"/>
    </source>
</evidence>
<keyword evidence="2" id="KW-0227">DNA damage</keyword>
<dbReference type="Gene3D" id="1.10.150.20">
    <property type="entry name" value="5' to 3' exonuclease, C-terminal subdomain"/>
    <property type="match status" value="1"/>
</dbReference>
<dbReference type="Pfam" id="PF08459">
    <property type="entry name" value="UvrC_RNaseH_dom"/>
    <property type="match status" value="1"/>
</dbReference>
<dbReference type="AlphaFoldDB" id="A0A146GD95"/>
<keyword evidence="3" id="KW-0228">DNA excision</keyword>
<dbReference type="InterPro" id="IPR038476">
    <property type="entry name" value="UvrC_RNase_H_dom_sf"/>
</dbReference>
<dbReference type="PANTHER" id="PTHR30562">
    <property type="entry name" value="UVRC/OXIDOREDUCTASE"/>
    <property type="match status" value="1"/>
</dbReference>
<name>A0A146GD95_TERSA</name>
<dbReference type="PROSITE" id="PS50165">
    <property type="entry name" value="UVRC"/>
    <property type="match status" value="1"/>
</dbReference>
<dbReference type="InterPro" id="IPR047296">
    <property type="entry name" value="GIY-YIG_UvrC_Cho"/>
</dbReference>
<dbReference type="Gene3D" id="3.30.420.340">
    <property type="entry name" value="UvrC, RNAse H endonuclease domain"/>
    <property type="match status" value="1"/>
</dbReference>
<dbReference type="Pfam" id="PF02151">
    <property type="entry name" value="UVR"/>
    <property type="match status" value="1"/>
</dbReference>
<dbReference type="RefSeq" id="WP_075080102.1">
    <property type="nucleotide sequence ID" value="NZ_BDCO01000002.1"/>
</dbReference>
<dbReference type="GO" id="GO:0009432">
    <property type="term" value="P:SOS response"/>
    <property type="evidence" value="ECO:0007669"/>
    <property type="project" value="UniProtKB-KW"/>
</dbReference>
<sequence length="517" mass="58898">MTQPDHQLKLRDVPHKPGVYVMRDRFKKVIYVGKARDLRRRLANYFTPSRQNKADLKTRALIESIWDFEWHIVRSDAEAVLYEGRLIKEFRPKYNISFRDDKRFLLVRVNMNEPWPRFQLTRLRKDDGAKYFGPFAHSGALRSTLNAVRKRFGLRSCRPPEPNERDYKHCLDHVIKNCTAPCIARITRDAYLAKVAEACDFLDGESRHMMEQVEAEMKAAAEKLDFEKAAQLRNLLEDLKQTTKPMTRFTRKTLPTTINPEEDLAALADALGLKAPPQTMECFDISNISNTHIVASMVRFKDGVPDRANYRRYRIRGTEGQDDFASMAEVVRRRYSRLLIDGAAADPDAEYSQEPQMEAMERATAARGNRFVSLPSLIIVDGGKGQLSSACKELQRLGMYDQPIIGLAKEFEEIYRPGRPLPLQLPEDSGALKLLQRIRDEAHRFANGYHSLLLKKRISESVLDDIPGVSESRKKALLAAFGSVDRIKKAAPDDIAAVTGIGPRLGEQIAEYFSRGS</sequence>
<dbReference type="InterPro" id="IPR050066">
    <property type="entry name" value="UvrABC_protein_C"/>
</dbReference>
<feature type="domain" description="UVR" evidence="7">
    <location>
        <begin position="207"/>
        <end position="242"/>
    </location>
</feature>
<keyword evidence="11" id="KW-1185">Reference proteome</keyword>
<dbReference type="InParanoid" id="A0A146GD95"/>
<dbReference type="SMART" id="SM00465">
    <property type="entry name" value="GIYc"/>
    <property type="match status" value="1"/>
</dbReference>
<dbReference type="EMBL" id="BDCO01000002">
    <property type="protein sequence ID" value="GAT34476.1"/>
    <property type="molecule type" value="Genomic_DNA"/>
</dbReference>
<keyword evidence="1" id="KW-0963">Cytoplasm</keyword>
<dbReference type="FunCoup" id="A0A146GD95">
    <property type="interactions" value="225"/>
</dbReference>
<dbReference type="Pfam" id="PF01541">
    <property type="entry name" value="GIY-YIG"/>
    <property type="match status" value="1"/>
</dbReference>
<accession>A0A146GD95</accession>
<evidence type="ECO:0000256" key="1">
    <source>
        <dbReference type="ARBA" id="ARBA00022490"/>
    </source>
</evidence>
<dbReference type="FunFam" id="3.40.1440.10:FF:000001">
    <property type="entry name" value="UvrABC system protein C"/>
    <property type="match status" value="1"/>
</dbReference>
<evidence type="ECO:0000313" key="10">
    <source>
        <dbReference type="EMBL" id="GAT34476.1"/>
    </source>
</evidence>
<evidence type="ECO:0000259" key="9">
    <source>
        <dbReference type="PROSITE" id="PS50165"/>
    </source>
</evidence>
<evidence type="ECO:0000256" key="4">
    <source>
        <dbReference type="ARBA" id="ARBA00022881"/>
    </source>
</evidence>
<dbReference type="GO" id="GO:0009381">
    <property type="term" value="F:excinuclease ABC activity"/>
    <property type="evidence" value="ECO:0007669"/>
    <property type="project" value="InterPro"/>
</dbReference>
<dbReference type="Proteomes" id="UP000076023">
    <property type="component" value="Unassembled WGS sequence"/>
</dbReference>
<dbReference type="InterPro" id="IPR001943">
    <property type="entry name" value="UVR_dom"/>
</dbReference>
<dbReference type="OrthoDB" id="9804933at2"/>
<dbReference type="Gene3D" id="4.10.860.10">
    <property type="entry name" value="UVR domain"/>
    <property type="match status" value="1"/>
</dbReference>
<dbReference type="Gene3D" id="3.40.1440.10">
    <property type="entry name" value="GIY-YIG endonuclease"/>
    <property type="match status" value="1"/>
</dbReference>
<dbReference type="CDD" id="cd10434">
    <property type="entry name" value="GIY-YIG_UvrC_Cho"/>
    <property type="match status" value="1"/>
</dbReference>
<dbReference type="STRING" id="690879.TSACC_22901"/>
<evidence type="ECO:0000256" key="5">
    <source>
        <dbReference type="ARBA" id="ARBA00023204"/>
    </source>
</evidence>
<dbReference type="InterPro" id="IPR003583">
    <property type="entry name" value="Hlx-hairpin-Hlx_DNA-bd_motif"/>
</dbReference>
<dbReference type="SUPFAM" id="SSF82771">
    <property type="entry name" value="GIY-YIG endonuclease"/>
    <property type="match status" value="1"/>
</dbReference>
<dbReference type="InterPro" id="IPR010994">
    <property type="entry name" value="RuvA_2-like"/>
</dbReference>
<dbReference type="Pfam" id="PF14520">
    <property type="entry name" value="HHH_5"/>
    <property type="match status" value="1"/>
</dbReference>
<gene>
    <name evidence="10" type="ORF">TSACC_22901</name>
</gene>
<feature type="domain" description="GIY-YIG" evidence="8">
    <location>
        <begin position="15"/>
        <end position="96"/>
    </location>
</feature>
<protein>
    <submittedName>
        <fullName evidence="10">Excinuclease ABC subunit C</fullName>
    </submittedName>
</protein>
<dbReference type="SUPFAM" id="SSF46600">
    <property type="entry name" value="C-terminal UvrC-binding domain of UvrB"/>
    <property type="match status" value="1"/>
</dbReference>
<dbReference type="SUPFAM" id="SSF47781">
    <property type="entry name" value="RuvA domain 2-like"/>
    <property type="match status" value="1"/>
</dbReference>
<dbReference type="PANTHER" id="PTHR30562:SF1">
    <property type="entry name" value="UVRABC SYSTEM PROTEIN C"/>
    <property type="match status" value="1"/>
</dbReference>
<dbReference type="SMART" id="SM00278">
    <property type="entry name" value="HhH1"/>
    <property type="match status" value="2"/>
</dbReference>
<dbReference type="PROSITE" id="PS50164">
    <property type="entry name" value="GIY_YIG"/>
    <property type="match status" value="1"/>
</dbReference>
<evidence type="ECO:0000256" key="2">
    <source>
        <dbReference type="ARBA" id="ARBA00022763"/>
    </source>
</evidence>
<dbReference type="InterPro" id="IPR001162">
    <property type="entry name" value="UvrC_RNase_H_dom"/>
</dbReference>
<comment type="caution">
    <text evidence="10">The sequence shown here is derived from an EMBL/GenBank/DDBJ whole genome shotgun (WGS) entry which is preliminary data.</text>
</comment>
<evidence type="ECO:0000313" key="11">
    <source>
        <dbReference type="Proteomes" id="UP000076023"/>
    </source>
</evidence>
<organism evidence="10 11">
    <name type="scientific">Terrimicrobium sacchariphilum</name>
    <dbReference type="NCBI Taxonomy" id="690879"/>
    <lineage>
        <taxon>Bacteria</taxon>
        <taxon>Pseudomonadati</taxon>
        <taxon>Verrucomicrobiota</taxon>
        <taxon>Terrimicrobiia</taxon>
        <taxon>Terrimicrobiales</taxon>
        <taxon>Terrimicrobiaceae</taxon>
        <taxon>Terrimicrobium</taxon>
    </lineage>
</organism>
<feature type="domain" description="UvrC family homology region profile" evidence="9">
    <location>
        <begin position="261"/>
        <end position="390"/>
    </location>
</feature>
<dbReference type="GO" id="GO:0006289">
    <property type="term" value="P:nucleotide-excision repair"/>
    <property type="evidence" value="ECO:0007669"/>
    <property type="project" value="InterPro"/>
</dbReference>
<proteinExistence type="predicted"/>
<keyword evidence="4" id="KW-0267">Excision nuclease</keyword>
<dbReference type="PROSITE" id="PS50151">
    <property type="entry name" value="UVR"/>
    <property type="match status" value="1"/>
</dbReference>
<dbReference type="InterPro" id="IPR036876">
    <property type="entry name" value="UVR_dom_sf"/>
</dbReference>
<evidence type="ECO:0000259" key="7">
    <source>
        <dbReference type="PROSITE" id="PS50151"/>
    </source>
</evidence>